<comment type="caution">
    <text evidence="3">The sequence shown here is derived from an EMBL/GenBank/DDBJ whole genome shotgun (WGS) entry which is preliminary data.</text>
</comment>
<dbReference type="Gene3D" id="2.40.50.40">
    <property type="match status" value="1"/>
</dbReference>
<protein>
    <recommendedName>
        <fullName evidence="2">Chromo domain-containing protein</fullName>
    </recommendedName>
</protein>
<reference evidence="3 4" key="1">
    <citation type="submission" date="2015-04" db="EMBL/GenBank/DDBJ databases">
        <authorList>
            <person name="Heijne W.H."/>
            <person name="Fedorova N.D."/>
            <person name="Nierman W.C."/>
            <person name="Vollebregt A.W."/>
            <person name="Zhao Z."/>
            <person name="Wu L."/>
            <person name="Kumar M."/>
            <person name="Stam H."/>
            <person name="van den Berg M.A."/>
            <person name="Pel H.J."/>
        </authorList>
    </citation>
    <scope>NUCLEOTIDE SEQUENCE [LARGE SCALE GENOMIC DNA]</scope>
    <source>
        <strain evidence="3 4">CBS 393.64</strain>
    </source>
</reference>
<evidence type="ECO:0000259" key="2">
    <source>
        <dbReference type="PROSITE" id="PS50013"/>
    </source>
</evidence>
<dbReference type="InterPro" id="IPR000953">
    <property type="entry name" value="Chromo/chromo_shadow_dom"/>
</dbReference>
<feature type="non-terminal residue" evidence="3">
    <location>
        <position position="1"/>
    </location>
</feature>
<comment type="subunit">
    <text evidence="1">Component of the NuA4 histone acetyltransferase complex.</text>
</comment>
<dbReference type="InterPro" id="IPR023780">
    <property type="entry name" value="Chromo_domain"/>
</dbReference>
<dbReference type="PROSITE" id="PS50013">
    <property type="entry name" value="CHROMO_2"/>
    <property type="match status" value="1"/>
</dbReference>
<dbReference type="RefSeq" id="XP_013328715.1">
    <property type="nucleotide sequence ID" value="XM_013473261.1"/>
</dbReference>
<dbReference type="EMBL" id="LASV01000157">
    <property type="protein sequence ID" value="KKA22103.1"/>
    <property type="molecule type" value="Genomic_DNA"/>
</dbReference>
<feature type="domain" description="Chromo" evidence="2">
    <location>
        <begin position="100"/>
        <end position="160"/>
    </location>
</feature>
<dbReference type="GO" id="GO:0006338">
    <property type="term" value="P:chromatin remodeling"/>
    <property type="evidence" value="ECO:0007669"/>
    <property type="project" value="UniProtKB-ARBA"/>
</dbReference>
<evidence type="ECO:0000256" key="1">
    <source>
        <dbReference type="ARBA" id="ARBA00011353"/>
    </source>
</evidence>
<dbReference type="Pfam" id="PF00385">
    <property type="entry name" value="Chromo"/>
    <property type="match status" value="1"/>
</dbReference>
<evidence type="ECO:0000313" key="4">
    <source>
        <dbReference type="Proteomes" id="UP000053958"/>
    </source>
</evidence>
<sequence>LCKSPARPATNYKVGDKVWLDLRNIRTDRPSKKLDARHAKYTVLEKIGSHAYRLDTPLGIHPVFHTSLLRPANNNPLPSQIRTDPQPPAILGNDNDEEEFLVEEILDERHQRWGRGYRHQYLVKWDGYQQPTWTAAKNMEDTVALDVWEARKAHRQGDTKTQRQQSN</sequence>
<name>A0A0F4YWU1_RASE3</name>
<dbReference type="OrthoDB" id="4509506at2759"/>
<dbReference type="GeneID" id="25316192"/>
<dbReference type="SUPFAM" id="SSF54160">
    <property type="entry name" value="Chromo domain-like"/>
    <property type="match status" value="1"/>
</dbReference>
<dbReference type="AlphaFoldDB" id="A0A0F4YWU1"/>
<dbReference type="Proteomes" id="UP000053958">
    <property type="component" value="Unassembled WGS sequence"/>
</dbReference>
<accession>A0A0F4YWU1</accession>
<proteinExistence type="predicted"/>
<dbReference type="InterPro" id="IPR016197">
    <property type="entry name" value="Chromo-like_dom_sf"/>
</dbReference>
<organism evidence="3 4">
    <name type="scientific">Rasamsonia emersonii (strain ATCC 16479 / CBS 393.64 / IMI 116815)</name>
    <dbReference type="NCBI Taxonomy" id="1408163"/>
    <lineage>
        <taxon>Eukaryota</taxon>
        <taxon>Fungi</taxon>
        <taxon>Dikarya</taxon>
        <taxon>Ascomycota</taxon>
        <taxon>Pezizomycotina</taxon>
        <taxon>Eurotiomycetes</taxon>
        <taxon>Eurotiomycetidae</taxon>
        <taxon>Eurotiales</taxon>
        <taxon>Trichocomaceae</taxon>
        <taxon>Rasamsonia</taxon>
    </lineage>
</organism>
<evidence type="ECO:0000313" key="3">
    <source>
        <dbReference type="EMBL" id="KKA22103.1"/>
    </source>
</evidence>
<gene>
    <name evidence="3" type="ORF">T310_3843</name>
</gene>
<dbReference type="STRING" id="1408163.A0A0F4YWU1"/>
<keyword evidence="4" id="KW-1185">Reference proteome</keyword>
<dbReference type="InterPro" id="IPR056924">
    <property type="entry name" value="SH3_Tf2-1"/>
</dbReference>
<dbReference type="Pfam" id="PF24626">
    <property type="entry name" value="SH3_Tf2-1"/>
    <property type="match status" value="1"/>
</dbReference>